<dbReference type="AlphaFoldDB" id="A0A5D5AJ92"/>
<evidence type="ECO:0000313" key="3">
    <source>
        <dbReference type="EMBL" id="TYT61786.1"/>
    </source>
</evidence>
<dbReference type="InterPro" id="IPR036397">
    <property type="entry name" value="RNaseH_sf"/>
</dbReference>
<dbReference type="InterPro" id="IPR010995">
    <property type="entry name" value="DNA_repair_Rad51/TF_NusA_a-hlx"/>
</dbReference>
<dbReference type="Gene3D" id="1.10.150.20">
    <property type="entry name" value="5' to 3' exonuclease, C-terminal subdomain"/>
    <property type="match status" value="1"/>
</dbReference>
<proteinExistence type="predicted"/>
<comment type="caution">
    <text evidence="3">The sequence shown here is derived from an EMBL/GenBank/DDBJ whole genome shotgun (WGS) entry which is preliminary data.</text>
</comment>
<reference evidence="3 4" key="1">
    <citation type="submission" date="2019-08" db="EMBL/GenBank/DDBJ databases">
        <title>Archaea genome.</title>
        <authorList>
            <person name="Kajale S."/>
            <person name="Shouche Y."/>
            <person name="Deshpande N."/>
            <person name="Sharma A."/>
        </authorList>
    </citation>
    <scope>NUCLEOTIDE SEQUENCE [LARGE SCALE GENOMIC DNA]</scope>
    <source>
        <strain evidence="3 4">ESP3B_9</strain>
    </source>
</reference>
<dbReference type="InterPro" id="IPR038720">
    <property type="entry name" value="YprB_RNase_H-like_dom"/>
</dbReference>
<dbReference type="SUPFAM" id="SSF47794">
    <property type="entry name" value="Rad51 N-terminal domain-like"/>
    <property type="match status" value="1"/>
</dbReference>
<organism evidence="3 4">
    <name type="scientific">Natrialba swarupiae</name>
    <dbReference type="NCBI Taxonomy" id="2448032"/>
    <lineage>
        <taxon>Archaea</taxon>
        <taxon>Methanobacteriati</taxon>
        <taxon>Methanobacteriota</taxon>
        <taxon>Stenosarchaea group</taxon>
        <taxon>Halobacteria</taxon>
        <taxon>Halobacteriales</taxon>
        <taxon>Natrialbaceae</taxon>
        <taxon>Natrialba</taxon>
    </lineage>
</organism>
<sequence length="485" mass="53148">MEQYDVHDVVTDAIEAIDPNIIIATPPNSAHVAFPPVTGLTDVPVVDPSRSASYHVVEDPSVLFAMVPTPDHLPPTPTDVPQETGENGDVAGLEHCYLVSNCLELTIDPHHRETRLEGIDEYLNSLPDGWHDESLITHLSTGLRAEYHTRYETATDTYSVHGAGPPTSSVGAAIDENERPLIELSIYSNGAIRVETHDPTNFGLQGLEGIGPTKADRLREHGFDSRDAIARTTPQMLAKIRGFGEKTAATVHKSATAIATGEVVPRDGGTLPNGDPVFIDIETNGLNGEIAWLVGVLDGGSEEGHYLPFRQQEHDDPIGHVDAFMSWLTGVAGGRPVVAWNGYNFDFPIIKRHLERDAPEWVDDWESCYQFDPLYYATTQGYATFPARSNRLEAVAAALGWEPTTTGIDGGTAAREYNTWQRTADQPDGYQPDWERLEAYCEDDVRALAMIYEALQDASRRPQGTETPKTRTGEQSTQGSLSDFS</sequence>
<feature type="region of interest" description="Disordered" evidence="1">
    <location>
        <begin position="456"/>
        <end position="485"/>
    </location>
</feature>
<gene>
    <name evidence="3" type="ORF">FYC77_12120</name>
</gene>
<evidence type="ECO:0000313" key="4">
    <source>
        <dbReference type="Proteomes" id="UP000324104"/>
    </source>
</evidence>
<evidence type="ECO:0000259" key="2">
    <source>
        <dbReference type="Pfam" id="PF13482"/>
    </source>
</evidence>
<feature type="domain" description="YprB ribonuclease H-like" evidence="2">
    <location>
        <begin position="277"/>
        <end position="455"/>
    </location>
</feature>
<dbReference type="GO" id="GO:0003676">
    <property type="term" value="F:nucleic acid binding"/>
    <property type="evidence" value="ECO:0007669"/>
    <property type="project" value="InterPro"/>
</dbReference>
<dbReference type="Proteomes" id="UP000324104">
    <property type="component" value="Unassembled WGS sequence"/>
</dbReference>
<accession>A0A5D5AJ92</accession>
<keyword evidence="4" id="KW-1185">Reference proteome</keyword>
<dbReference type="Pfam" id="PF14520">
    <property type="entry name" value="HHH_5"/>
    <property type="match status" value="1"/>
</dbReference>
<evidence type="ECO:0000256" key="1">
    <source>
        <dbReference type="SAM" id="MobiDB-lite"/>
    </source>
</evidence>
<dbReference type="GO" id="GO:0000166">
    <property type="term" value="F:nucleotide binding"/>
    <property type="evidence" value="ECO:0007669"/>
    <property type="project" value="InterPro"/>
</dbReference>
<dbReference type="InterPro" id="IPR012337">
    <property type="entry name" value="RNaseH-like_sf"/>
</dbReference>
<protein>
    <recommendedName>
        <fullName evidence="2">YprB ribonuclease H-like domain-containing protein</fullName>
    </recommendedName>
</protein>
<feature type="compositionally biased region" description="Polar residues" evidence="1">
    <location>
        <begin position="473"/>
        <end position="485"/>
    </location>
</feature>
<dbReference type="Gene3D" id="3.30.420.10">
    <property type="entry name" value="Ribonuclease H-like superfamily/Ribonuclease H"/>
    <property type="match status" value="1"/>
</dbReference>
<name>A0A5D5AJ92_9EURY</name>
<dbReference type="Pfam" id="PF13482">
    <property type="entry name" value="RNase_H_2"/>
    <property type="match status" value="1"/>
</dbReference>
<dbReference type="EMBL" id="VTAW01000014">
    <property type="protein sequence ID" value="TYT61786.1"/>
    <property type="molecule type" value="Genomic_DNA"/>
</dbReference>
<dbReference type="SUPFAM" id="SSF53098">
    <property type="entry name" value="Ribonuclease H-like"/>
    <property type="match status" value="1"/>
</dbReference>